<proteinExistence type="predicted"/>
<reference evidence="2" key="1">
    <citation type="journal article" date="2014" name="Int. J. Syst. Evol. Microbiol.">
        <title>Complete genome sequence of Corynebacterium casei LMG S-19264T (=DSM 44701T), isolated from a smear-ripened cheese.</title>
        <authorList>
            <consortium name="US DOE Joint Genome Institute (JGI-PGF)"/>
            <person name="Walter F."/>
            <person name="Albersmeier A."/>
            <person name="Kalinowski J."/>
            <person name="Ruckert C."/>
        </authorList>
    </citation>
    <scope>NUCLEOTIDE SEQUENCE</scope>
    <source>
        <strain evidence="2">KCTC 22169</strain>
    </source>
</reference>
<name>A0A918JZS9_9GAMM</name>
<keyword evidence="3" id="KW-1185">Reference proteome</keyword>
<dbReference type="RefSeq" id="WP_189606705.1">
    <property type="nucleotide sequence ID" value="NZ_BMXR01000001.1"/>
</dbReference>
<organism evidence="2 3">
    <name type="scientific">Saccharospirillum salsuginis</name>
    <dbReference type="NCBI Taxonomy" id="418750"/>
    <lineage>
        <taxon>Bacteria</taxon>
        <taxon>Pseudomonadati</taxon>
        <taxon>Pseudomonadota</taxon>
        <taxon>Gammaproteobacteria</taxon>
        <taxon>Oceanospirillales</taxon>
        <taxon>Saccharospirillaceae</taxon>
        <taxon>Saccharospirillum</taxon>
    </lineage>
</organism>
<protein>
    <submittedName>
        <fullName evidence="2">Uncharacterized protein</fullName>
    </submittedName>
</protein>
<accession>A0A918JZS9</accession>
<gene>
    <name evidence="2" type="ORF">GCM10007392_02790</name>
</gene>
<evidence type="ECO:0000313" key="3">
    <source>
        <dbReference type="Proteomes" id="UP000626148"/>
    </source>
</evidence>
<dbReference type="Proteomes" id="UP000626148">
    <property type="component" value="Unassembled WGS sequence"/>
</dbReference>
<reference evidence="2" key="2">
    <citation type="submission" date="2020-09" db="EMBL/GenBank/DDBJ databases">
        <authorList>
            <person name="Sun Q."/>
            <person name="Kim S."/>
        </authorList>
    </citation>
    <scope>NUCLEOTIDE SEQUENCE</scope>
    <source>
        <strain evidence="2">KCTC 22169</strain>
    </source>
</reference>
<feature type="chain" id="PRO_5037341994" evidence="1">
    <location>
        <begin position="17"/>
        <end position="413"/>
    </location>
</feature>
<sequence>MRVTILSLLVTLVAIANVSSSPIPEYMKLNVDHNDGDNYLYLGYGYNTLKSLGKGYLCLDGKKELGGNVVQKVFSTYNLTHEEASNIYNGNASVGVENPLISIGAGSDWAHSISSNSISQSINMTVTYIPKKEVYRPADARVGSFSLTDQCQTILDSHPENYVEAFGDQFVTAIEYAANLSVTLTLTSTSRSDRELLSGALKFTKTGVSFEGELSDLSEQLSSATRVSVNVRQKGGDPSQLIKFGASSTGNLSDCTTATANNAFELGKCLSLFEDATEYAQTDFRSQLALLSDYAVSGYEISRYSTSGIPKLEQPQNSELSNLYREYIMTDVSQEYGKSKADHRVAQYLRTNGRIEDQDVLENIVYITQNNYSLAEEILEYCKNNPYGSKCADYYMSNKSDLIAYDDSVLNSY</sequence>
<dbReference type="EMBL" id="BMXR01000001">
    <property type="protein sequence ID" value="GGX39721.1"/>
    <property type="molecule type" value="Genomic_DNA"/>
</dbReference>
<comment type="caution">
    <text evidence="2">The sequence shown here is derived from an EMBL/GenBank/DDBJ whole genome shotgun (WGS) entry which is preliminary data.</text>
</comment>
<dbReference type="AlphaFoldDB" id="A0A918JZS9"/>
<feature type="signal peptide" evidence="1">
    <location>
        <begin position="1"/>
        <end position="16"/>
    </location>
</feature>
<keyword evidence="1" id="KW-0732">Signal</keyword>
<evidence type="ECO:0000313" key="2">
    <source>
        <dbReference type="EMBL" id="GGX39721.1"/>
    </source>
</evidence>
<evidence type="ECO:0000256" key="1">
    <source>
        <dbReference type="SAM" id="SignalP"/>
    </source>
</evidence>